<evidence type="ECO:0000256" key="3">
    <source>
        <dbReference type="ARBA" id="ARBA00022679"/>
    </source>
</evidence>
<gene>
    <name evidence="8" type="ORF">KCV87_21100</name>
</gene>
<dbReference type="GO" id="GO:0016757">
    <property type="term" value="F:glycosyltransferase activity"/>
    <property type="evidence" value="ECO:0007669"/>
    <property type="project" value="UniProtKB-KW"/>
</dbReference>
<reference evidence="8" key="1">
    <citation type="submission" date="2021-04" db="EMBL/GenBank/DDBJ databases">
        <title>Genomic sequence of Actinosynnema pretiosum subsp. pretiosum ATCC 31280 (C-14919).</title>
        <authorList>
            <person name="Bai L."/>
            <person name="Wang X."/>
            <person name="Xiao Y."/>
        </authorList>
    </citation>
    <scope>NUCLEOTIDE SEQUENCE</scope>
    <source>
        <strain evidence="8">ATCC 31280</strain>
    </source>
</reference>
<evidence type="ECO:0000256" key="1">
    <source>
        <dbReference type="ARBA" id="ARBA00022649"/>
    </source>
</evidence>
<accession>A0AA45R7G2</accession>
<dbReference type="EMBL" id="CP073249">
    <property type="protein sequence ID" value="QUF08071.1"/>
    <property type="molecule type" value="Genomic_DNA"/>
</dbReference>
<evidence type="ECO:0000313" key="9">
    <source>
        <dbReference type="Proteomes" id="UP000677152"/>
    </source>
</evidence>
<evidence type="ECO:0000259" key="7">
    <source>
        <dbReference type="PROSITE" id="PS52018"/>
    </source>
</evidence>
<dbReference type="GO" id="GO:0003677">
    <property type="term" value="F:DNA binding"/>
    <property type="evidence" value="ECO:0007669"/>
    <property type="project" value="UniProtKB-UniRule"/>
</dbReference>
<dbReference type="Proteomes" id="UP000677152">
    <property type="component" value="Chromosome"/>
</dbReference>
<keyword evidence="5 6" id="KW-0238">DNA-binding</keyword>
<comment type="similarity">
    <text evidence="6">Belongs to the DarT ADP-ribosyltransferase family.</text>
</comment>
<evidence type="ECO:0000256" key="2">
    <source>
        <dbReference type="ARBA" id="ARBA00022676"/>
    </source>
</evidence>
<evidence type="ECO:0000313" key="8">
    <source>
        <dbReference type="EMBL" id="QUF08071.1"/>
    </source>
</evidence>
<proteinExistence type="inferred from homology"/>
<dbReference type="Pfam" id="PF14487">
    <property type="entry name" value="DarT"/>
    <property type="match status" value="1"/>
</dbReference>
<evidence type="ECO:0000256" key="6">
    <source>
        <dbReference type="PROSITE-ProRule" id="PRU01362"/>
    </source>
</evidence>
<comment type="caution">
    <text evidence="6">Lacks conserved residue(s) required for the propagation of feature annotation.</text>
</comment>
<dbReference type="InterPro" id="IPR029494">
    <property type="entry name" value="DarT"/>
</dbReference>
<keyword evidence="4" id="KW-0548">Nucleotidyltransferase</keyword>
<protein>
    <submittedName>
        <fullName evidence="8">DUF4433 domain-containing protein</fullName>
    </submittedName>
</protein>
<dbReference type="PROSITE" id="PS52018">
    <property type="entry name" value="DART"/>
    <property type="match status" value="1"/>
</dbReference>
<dbReference type="GO" id="GO:0016779">
    <property type="term" value="F:nucleotidyltransferase activity"/>
    <property type="evidence" value="ECO:0007669"/>
    <property type="project" value="UniProtKB-KW"/>
</dbReference>
<feature type="domain" description="DarT" evidence="7">
    <location>
        <begin position="1"/>
        <end position="140"/>
    </location>
</feature>
<dbReference type="AlphaFoldDB" id="A0AA45R7G2"/>
<sequence>MAAKSPMLYAVSKGRADHPGGDRDTVFQGLAVGAIAASGATWCVSDVNASIRTVRFTRDLTALGEHVDFDLLCQRAWNSTEQDNHRPNRRAAEVLVLDEVPLENLAFVATKEEKTPARARSALGTAGTALQNHVVPHLYHSQEHR</sequence>
<keyword evidence="3" id="KW-0808">Transferase</keyword>
<keyword evidence="1 6" id="KW-1277">Toxin-antitoxin system</keyword>
<name>A0AA45R7G2_9PSEU</name>
<organism evidence="8 9">
    <name type="scientific">Actinosynnema pretiosum subsp. pretiosum</name>
    <dbReference type="NCBI Taxonomy" id="103721"/>
    <lineage>
        <taxon>Bacteria</taxon>
        <taxon>Bacillati</taxon>
        <taxon>Actinomycetota</taxon>
        <taxon>Actinomycetes</taxon>
        <taxon>Pseudonocardiales</taxon>
        <taxon>Pseudonocardiaceae</taxon>
        <taxon>Actinosynnema</taxon>
    </lineage>
</organism>
<keyword evidence="2" id="KW-0328">Glycosyltransferase</keyword>
<evidence type="ECO:0000256" key="5">
    <source>
        <dbReference type="ARBA" id="ARBA00023125"/>
    </source>
</evidence>
<evidence type="ECO:0000256" key="4">
    <source>
        <dbReference type="ARBA" id="ARBA00022695"/>
    </source>
</evidence>